<keyword evidence="6" id="KW-0472">Membrane</keyword>
<dbReference type="GO" id="GO:0044718">
    <property type="term" value="P:siderophore transmembrane transport"/>
    <property type="evidence" value="ECO:0007669"/>
    <property type="project" value="TreeGrafter"/>
</dbReference>
<evidence type="ECO:0000256" key="4">
    <source>
        <dbReference type="ARBA" id="ARBA00022692"/>
    </source>
</evidence>
<keyword evidence="2" id="KW-0813">Transport</keyword>
<dbReference type="InterPro" id="IPR037066">
    <property type="entry name" value="Plug_dom_sf"/>
</dbReference>
<dbReference type="Proteomes" id="UP000887097">
    <property type="component" value="Unassembled WGS sequence"/>
</dbReference>
<dbReference type="Pfam" id="PF13715">
    <property type="entry name" value="CarbopepD_reg_2"/>
    <property type="match status" value="1"/>
</dbReference>
<dbReference type="GeneID" id="31501706"/>
<evidence type="ECO:0000256" key="7">
    <source>
        <dbReference type="ARBA" id="ARBA00023237"/>
    </source>
</evidence>
<dbReference type="EMBL" id="BPTT01000001">
    <property type="protein sequence ID" value="GJG34577.1"/>
    <property type="molecule type" value="Genomic_DNA"/>
</dbReference>
<evidence type="ECO:0000259" key="9">
    <source>
        <dbReference type="Pfam" id="PF07715"/>
    </source>
</evidence>
<dbReference type="InterPro" id="IPR012910">
    <property type="entry name" value="Plug_dom"/>
</dbReference>
<dbReference type="AlphaFoldDB" id="A0AA37MQ56"/>
<keyword evidence="4" id="KW-0812">Transmembrane</keyword>
<dbReference type="SUPFAM" id="SSF49464">
    <property type="entry name" value="Carboxypeptidase regulatory domain-like"/>
    <property type="match status" value="1"/>
</dbReference>
<dbReference type="Gene3D" id="2.60.40.1120">
    <property type="entry name" value="Carboxypeptidase-like, regulatory domain"/>
    <property type="match status" value="1"/>
</dbReference>
<keyword evidence="3" id="KW-1134">Transmembrane beta strand</keyword>
<protein>
    <submittedName>
        <fullName evidence="10">TonB-dependent receptor</fullName>
    </submittedName>
</protein>
<feature type="domain" description="TonB-dependent receptor plug" evidence="9">
    <location>
        <begin position="215"/>
        <end position="291"/>
    </location>
</feature>
<name>A0AA37MQ56_XYLRU</name>
<dbReference type="InterPro" id="IPR036942">
    <property type="entry name" value="Beta-barrel_TonB_sf"/>
</dbReference>
<evidence type="ECO:0000256" key="6">
    <source>
        <dbReference type="ARBA" id="ARBA00023136"/>
    </source>
</evidence>
<evidence type="ECO:0000313" key="10">
    <source>
        <dbReference type="EMBL" id="GJG34577.1"/>
    </source>
</evidence>
<dbReference type="Gene3D" id="2.170.130.10">
    <property type="entry name" value="TonB-dependent receptor, plug domain"/>
    <property type="match status" value="1"/>
</dbReference>
<dbReference type="InterPro" id="IPR039426">
    <property type="entry name" value="TonB-dep_rcpt-like"/>
</dbReference>
<proteinExistence type="predicted"/>
<keyword evidence="7" id="KW-0998">Cell outer membrane</keyword>
<evidence type="ECO:0000256" key="5">
    <source>
        <dbReference type="ARBA" id="ARBA00022729"/>
    </source>
</evidence>
<dbReference type="PANTHER" id="PTHR30069:SF29">
    <property type="entry name" value="HEMOGLOBIN AND HEMOGLOBIN-HAPTOGLOBIN-BINDING PROTEIN 1-RELATED"/>
    <property type="match status" value="1"/>
</dbReference>
<comment type="caution">
    <text evidence="10">The sequence shown here is derived from an EMBL/GenBank/DDBJ whole genome shotgun (WGS) entry which is preliminary data.</text>
</comment>
<dbReference type="InterPro" id="IPR008969">
    <property type="entry name" value="CarboxyPept-like_regulatory"/>
</dbReference>
<evidence type="ECO:0000256" key="2">
    <source>
        <dbReference type="ARBA" id="ARBA00022448"/>
    </source>
</evidence>
<accession>A0AA37MQ56</accession>
<evidence type="ECO:0000313" key="11">
    <source>
        <dbReference type="Proteomes" id="UP000887097"/>
    </source>
</evidence>
<organism evidence="10 11">
    <name type="scientific">Xylanibacter ruminicola</name>
    <name type="common">Prevotella ruminicola</name>
    <dbReference type="NCBI Taxonomy" id="839"/>
    <lineage>
        <taxon>Bacteria</taxon>
        <taxon>Pseudomonadati</taxon>
        <taxon>Bacteroidota</taxon>
        <taxon>Bacteroidia</taxon>
        <taxon>Bacteroidales</taxon>
        <taxon>Prevotellaceae</taxon>
        <taxon>Xylanibacter</taxon>
    </lineage>
</organism>
<reference evidence="10" key="1">
    <citation type="submission" date="2021-08" db="EMBL/GenBank/DDBJ databases">
        <title>Prevotella lacticifex sp. nov., isolated from rumen of cow.</title>
        <authorList>
            <person name="Shinkai T."/>
            <person name="Ikeyama N."/>
            <person name="Kumagai M."/>
            <person name="Ohmori H."/>
            <person name="Sakamoto M."/>
            <person name="Ohkuma M."/>
            <person name="Mitsumori M."/>
        </authorList>
    </citation>
    <scope>NUCLEOTIDE SEQUENCE</scope>
    <source>
        <strain evidence="10">JCM 8259</strain>
    </source>
</reference>
<evidence type="ECO:0000256" key="3">
    <source>
        <dbReference type="ARBA" id="ARBA00022452"/>
    </source>
</evidence>
<sequence length="866" mass="99518">MRQLLIILLFLLTQTAGAQTTTPTIKQQMERLHETAGLNFVYDASLNVRQPYRGPELKGLSLSKALKTLFEGSGISYQKNNKYVMLFKEPVKETVKRFTLSGHVRDSIGETLINATVYDLTSRQGTTTNEYGYYSLTLSEGEHLLRISYIGYTEQTVKTALHKSHTIDFTLHENMRLGEVVITGDLNSPVLGTQMGKRSLSQTDIKTEFALFSSPDVVKTIQRISGVQEGVELASGLYVHGGNNDENLYLLDGSPLYQINHSMGLFSSFNADMVKNVDFYKSGFPARFGGRLSSVVDVRTNDGNMQEWHGAYRIGLLDGSVQFDGPLKKNKTSLNIGLRRSWLDLLSEPAFFLQRRISKEEKIGLNYNFHDLNAKLTHIMNDRSRLSLSLYSGCDALSTNYESNWNMPNGGTDIEKTKNRLRWGNLNAALNWNYQPSPKLMTNVTAVYTHNRANILRCDDYSYASSSTESTKKTHHENETRSTIDDIGYRAEADFRPSPRHHIRLGNNYTLHLFRPQTKNLLNYNAGQEENDTISKQSSNHHTSHELNLYAEDQITLNKHWSLNSGMNLSLFFTPGKTFLNADPRVAMKYQITPYLSAKASYTMMTQYVHKITNSFLEMPTDYWVPTTAKLQPMRSHQWAVGLYAQMGKKWTASIEGYYKTTNHLLQYASWTGLQPPAVSWETEVIDGKGKFYGIETDVNYHTQKIQFSAAYTLSWNKRKFEDFYQDWYYDKFDNRHKLNLTGRFKFNKKTEMYAAWTLHSGNKMTVPTQYVELALPDDDNRQREFIYERPNNATLPLYHRLDVGFNFYHTTKHGHQRIWNLSLYNAYCHINTMWTEAQVKDDGTIRIKSRGYIPIVPSFSYTIKF</sequence>
<keyword evidence="10" id="KW-0675">Receptor</keyword>
<dbReference type="SUPFAM" id="SSF56935">
    <property type="entry name" value="Porins"/>
    <property type="match status" value="1"/>
</dbReference>
<gene>
    <name evidence="10" type="ORF">PRMUPPPA20_26860</name>
</gene>
<feature type="signal peptide" evidence="8">
    <location>
        <begin position="1"/>
        <end position="18"/>
    </location>
</feature>
<feature type="chain" id="PRO_5041389640" evidence="8">
    <location>
        <begin position="19"/>
        <end position="866"/>
    </location>
</feature>
<dbReference type="RefSeq" id="WP_041386147.1">
    <property type="nucleotide sequence ID" value="NZ_BPTT01000001.1"/>
</dbReference>
<dbReference type="Gene3D" id="2.40.170.20">
    <property type="entry name" value="TonB-dependent receptor, beta-barrel domain"/>
    <property type="match status" value="1"/>
</dbReference>
<dbReference type="PANTHER" id="PTHR30069">
    <property type="entry name" value="TONB-DEPENDENT OUTER MEMBRANE RECEPTOR"/>
    <property type="match status" value="1"/>
</dbReference>
<dbReference type="GO" id="GO:0015344">
    <property type="term" value="F:siderophore uptake transmembrane transporter activity"/>
    <property type="evidence" value="ECO:0007669"/>
    <property type="project" value="TreeGrafter"/>
</dbReference>
<evidence type="ECO:0000256" key="8">
    <source>
        <dbReference type="SAM" id="SignalP"/>
    </source>
</evidence>
<keyword evidence="5 8" id="KW-0732">Signal</keyword>
<comment type="subcellular location">
    <subcellularLocation>
        <location evidence="1">Cell outer membrane</location>
        <topology evidence="1">Multi-pass membrane protein</topology>
    </subcellularLocation>
</comment>
<dbReference type="Pfam" id="PF07715">
    <property type="entry name" value="Plug"/>
    <property type="match status" value="1"/>
</dbReference>
<evidence type="ECO:0000256" key="1">
    <source>
        <dbReference type="ARBA" id="ARBA00004571"/>
    </source>
</evidence>
<dbReference type="GO" id="GO:0009279">
    <property type="term" value="C:cell outer membrane"/>
    <property type="evidence" value="ECO:0007669"/>
    <property type="project" value="UniProtKB-SubCell"/>
</dbReference>